<feature type="transmembrane region" description="Helical" evidence="1">
    <location>
        <begin position="22"/>
        <end position="51"/>
    </location>
</feature>
<accession>A0A098LRR2</accession>
<dbReference type="RefSeq" id="WP_045371926.1">
    <property type="nucleotide sequence ID" value="NZ_BBNY01000015.1"/>
</dbReference>
<evidence type="ECO:0000313" key="2">
    <source>
        <dbReference type="EMBL" id="GAL89580.1"/>
    </source>
</evidence>
<evidence type="ECO:0000313" key="3">
    <source>
        <dbReference type="Proteomes" id="UP000030184"/>
    </source>
</evidence>
<dbReference type="OrthoDB" id="1431605at2"/>
<reference evidence="3" key="1">
    <citation type="journal article" date="2014" name="Genome Announc.">
        <title>Draft Genome Sequence of Marine Flavobacterium Jejuia pallidilutea Strain 11shimoA1 and Pigmentation Mutants.</title>
        <authorList>
            <person name="Takatani N."/>
            <person name="Nakanishi M."/>
            <person name="Meirelles P."/>
            <person name="Mino S."/>
            <person name="Suda W."/>
            <person name="Oshima K."/>
            <person name="Hattori M."/>
            <person name="Ohkuma M."/>
            <person name="Hosokawa M."/>
            <person name="Miyashita K."/>
            <person name="Thompson F.L."/>
            <person name="Niwa A."/>
            <person name="Sawabe T."/>
            <person name="Sawabe T."/>
        </authorList>
    </citation>
    <scope>NUCLEOTIDE SEQUENCE [LARGE SCALE GENOMIC DNA]</scope>
    <source>
        <strain evidence="3">JCM 19538</strain>
    </source>
</reference>
<feature type="transmembrane region" description="Helical" evidence="1">
    <location>
        <begin position="313"/>
        <end position="333"/>
    </location>
</feature>
<keyword evidence="1" id="KW-0812">Transmembrane</keyword>
<feature type="transmembrane region" description="Helical" evidence="1">
    <location>
        <begin position="114"/>
        <end position="139"/>
    </location>
</feature>
<proteinExistence type="predicted"/>
<keyword evidence="1" id="KW-0472">Membrane</keyword>
<dbReference type="AlphaFoldDB" id="A0A098LRR2"/>
<dbReference type="EMBL" id="BBNY01000015">
    <property type="protein sequence ID" value="GAL89580.1"/>
    <property type="molecule type" value="Genomic_DNA"/>
</dbReference>
<protein>
    <submittedName>
        <fullName evidence="2">Membrane protein putative</fullName>
    </submittedName>
</protein>
<feature type="transmembrane region" description="Helical" evidence="1">
    <location>
        <begin position="184"/>
        <end position="201"/>
    </location>
</feature>
<keyword evidence="1" id="KW-1133">Transmembrane helix</keyword>
<feature type="transmembrane region" description="Helical" evidence="1">
    <location>
        <begin position="282"/>
        <end position="301"/>
    </location>
</feature>
<evidence type="ECO:0000256" key="1">
    <source>
        <dbReference type="SAM" id="Phobius"/>
    </source>
</evidence>
<keyword evidence="3" id="KW-1185">Reference proteome</keyword>
<feature type="transmembrane region" description="Helical" evidence="1">
    <location>
        <begin position="256"/>
        <end position="275"/>
    </location>
</feature>
<sequence>MLDRLALHTKLSYRTNGIIRCLFGVMFALLFATVNNVMSPQIAAIFTILFLDKGKNALGLKKSIGIIIGIYGLGLAGLVLGSFVQDFMVITLLLVGLVIFWSFKLVIIPVPVRMLFLSLTLLFPFLSLTAEPLGGLVLMDMTLNLAIALVATQLAFFIFPETVTITPPVVANNELTEKFNLDKIAINGVLVIMPAVLYFYFFRPNTMVITFAYIMMLALDPLIYKSKKSLVYIVANFFGGLAAVFAYNLLTITPTFFFYIFLLLAFGVYFVYQMFSDKKTVAIYAMAYRTFFVVMGVIVTSSDTAGDKVLDRLIGILIAIVYVVLAYKIISYFNDPEIHETEKI</sequence>
<organism evidence="2 3">
    <name type="scientific">Jejuia pallidilutea</name>
    <dbReference type="NCBI Taxonomy" id="504487"/>
    <lineage>
        <taxon>Bacteria</taxon>
        <taxon>Pseudomonadati</taxon>
        <taxon>Bacteroidota</taxon>
        <taxon>Flavobacteriia</taxon>
        <taxon>Flavobacteriales</taxon>
        <taxon>Flavobacteriaceae</taxon>
        <taxon>Jejuia</taxon>
    </lineage>
</organism>
<gene>
    <name evidence="2" type="ORF">JCM19538_562</name>
</gene>
<feature type="transmembrane region" description="Helical" evidence="1">
    <location>
        <begin position="87"/>
        <end position="107"/>
    </location>
</feature>
<feature type="transmembrane region" description="Helical" evidence="1">
    <location>
        <begin position="145"/>
        <end position="163"/>
    </location>
</feature>
<feature type="transmembrane region" description="Helical" evidence="1">
    <location>
        <begin position="63"/>
        <end position="81"/>
    </location>
</feature>
<comment type="caution">
    <text evidence="2">The sequence shown here is derived from an EMBL/GenBank/DDBJ whole genome shotgun (WGS) entry which is preliminary data.</text>
</comment>
<name>A0A098LRR2_9FLAO</name>
<dbReference type="Proteomes" id="UP000030184">
    <property type="component" value="Unassembled WGS sequence"/>
</dbReference>
<feature type="transmembrane region" description="Helical" evidence="1">
    <location>
        <begin position="230"/>
        <end position="250"/>
    </location>
</feature>